<organism evidence="4 5">
    <name type="scientific">Vavraia culicis (isolate floridensis)</name>
    <name type="common">Microsporidian parasite</name>
    <dbReference type="NCBI Taxonomy" id="948595"/>
    <lineage>
        <taxon>Eukaryota</taxon>
        <taxon>Fungi</taxon>
        <taxon>Fungi incertae sedis</taxon>
        <taxon>Microsporidia</taxon>
        <taxon>Pleistophoridae</taxon>
        <taxon>Vavraia</taxon>
    </lineage>
</organism>
<dbReference type="SMART" id="SM00948">
    <property type="entry name" value="Proteasome_A_N"/>
    <property type="match status" value="1"/>
</dbReference>
<evidence type="ECO:0000313" key="5">
    <source>
        <dbReference type="Proteomes" id="UP000011081"/>
    </source>
</evidence>
<dbReference type="GeneID" id="19878195"/>
<evidence type="ECO:0000313" key="4">
    <source>
        <dbReference type="EMBL" id="ELA48265.1"/>
    </source>
</evidence>
<dbReference type="STRING" id="948595.L2GYT9"/>
<dbReference type="PANTHER" id="PTHR11599">
    <property type="entry name" value="PROTEASOME SUBUNIT ALPHA/BETA"/>
    <property type="match status" value="1"/>
</dbReference>
<dbReference type="OrthoDB" id="431557at2759"/>
<name>L2GYT9_VAVCU</name>
<dbReference type="Pfam" id="PF10584">
    <property type="entry name" value="Proteasome_A_N"/>
    <property type="match status" value="1"/>
</dbReference>
<dbReference type="AlphaFoldDB" id="L2GYT9"/>
<evidence type="ECO:0000259" key="3">
    <source>
        <dbReference type="SMART" id="SM00948"/>
    </source>
</evidence>
<evidence type="ECO:0000256" key="2">
    <source>
        <dbReference type="PROSITE-ProRule" id="PRU00808"/>
    </source>
</evidence>
<dbReference type="PROSITE" id="PS51475">
    <property type="entry name" value="PROTEASOME_ALPHA_2"/>
    <property type="match status" value="1"/>
</dbReference>
<accession>L2GYT9</accession>
<dbReference type="OMA" id="RECFKVV"/>
<dbReference type="Pfam" id="PF00227">
    <property type="entry name" value="Proteasome"/>
    <property type="match status" value="1"/>
</dbReference>
<dbReference type="Gene3D" id="3.60.20.10">
    <property type="entry name" value="Glutamine Phosphoribosylpyrophosphate, subunit 1, domain 1"/>
    <property type="match status" value="1"/>
</dbReference>
<reference evidence="5" key="1">
    <citation type="submission" date="2011-03" db="EMBL/GenBank/DDBJ databases">
        <title>The genome sequence of Vavraia culicis strain floridensis.</title>
        <authorList>
            <consortium name="The Broad Institute Genome Sequencing Platform"/>
            <person name="Cuomo C."/>
            <person name="Becnel J."/>
            <person name="Sanscrainte N."/>
            <person name="Young S.K."/>
            <person name="Zeng Q."/>
            <person name="Gargeya S."/>
            <person name="Fitzgerald M."/>
            <person name="Haas B."/>
            <person name="Abouelleil A."/>
            <person name="Alvarado L."/>
            <person name="Arachchi H.M."/>
            <person name="Berlin A."/>
            <person name="Chapman S.B."/>
            <person name="Gearin G."/>
            <person name="Goldberg J."/>
            <person name="Griggs A."/>
            <person name="Gujja S."/>
            <person name="Hansen M."/>
            <person name="Heiman D."/>
            <person name="Howarth C."/>
            <person name="Larimer J."/>
            <person name="Lui A."/>
            <person name="MacDonald P.J.P."/>
            <person name="McCowen C."/>
            <person name="Montmayeur A."/>
            <person name="Murphy C."/>
            <person name="Neiman D."/>
            <person name="Pearson M."/>
            <person name="Priest M."/>
            <person name="Roberts A."/>
            <person name="Saif S."/>
            <person name="Shea T."/>
            <person name="Sisk P."/>
            <person name="Stolte C."/>
            <person name="Sykes S."/>
            <person name="Wortman J."/>
            <person name="Nusbaum C."/>
            <person name="Birren B."/>
        </authorList>
    </citation>
    <scope>NUCLEOTIDE SEQUENCE [LARGE SCALE GENOMIC DNA]</scope>
    <source>
        <strain evidence="5">floridensis</strain>
    </source>
</reference>
<evidence type="ECO:0000256" key="1">
    <source>
        <dbReference type="ARBA" id="ARBA00022942"/>
    </source>
</evidence>
<dbReference type="InterPro" id="IPR000426">
    <property type="entry name" value="Proteasome_asu_N"/>
</dbReference>
<keyword evidence="1 2" id="KW-0647">Proteasome</keyword>
<dbReference type="VEuPathDB" id="MicrosporidiaDB:VCUG_00306"/>
<dbReference type="HOGENOM" id="CLU_035750_4_3_1"/>
<dbReference type="InterPro" id="IPR001353">
    <property type="entry name" value="Proteasome_sua/b"/>
</dbReference>
<dbReference type="GO" id="GO:0019773">
    <property type="term" value="C:proteasome core complex, alpha-subunit complex"/>
    <property type="evidence" value="ECO:0007669"/>
    <property type="project" value="UniProtKB-UniRule"/>
</dbReference>
<proteinExistence type="inferred from homology"/>
<dbReference type="Proteomes" id="UP000011081">
    <property type="component" value="Unassembled WGS sequence"/>
</dbReference>
<dbReference type="InterPro" id="IPR023332">
    <property type="entry name" value="Proteasome_alpha-type"/>
</dbReference>
<feature type="domain" description="Proteasome alpha-type subunits" evidence="3">
    <location>
        <begin position="4"/>
        <end position="26"/>
    </location>
</feature>
<keyword evidence="5" id="KW-1185">Reference proteome</keyword>
<dbReference type="InterPro" id="IPR029055">
    <property type="entry name" value="Ntn_hydrolases_N"/>
</dbReference>
<protein>
    <recommendedName>
        <fullName evidence="3">Proteasome alpha-type subunits domain-containing protein</fullName>
    </recommendedName>
</protein>
<gene>
    <name evidence="4" type="ORF">VCUG_00306</name>
</gene>
<dbReference type="RefSeq" id="XP_008073324.1">
    <property type="nucleotide sequence ID" value="XM_008075133.1"/>
</dbReference>
<dbReference type="EMBL" id="GL877406">
    <property type="protein sequence ID" value="ELA48265.1"/>
    <property type="molecule type" value="Genomic_DNA"/>
</dbReference>
<comment type="similarity">
    <text evidence="2">Belongs to the peptidase T1A family.</text>
</comment>
<dbReference type="GO" id="GO:0006511">
    <property type="term" value="P:ubiquitin-dependent protein catabolic process"/>
    <property type="evidence" value="ECO:0007669"/>
    <property type="project" value="InterPro"/>
</dbReference>
<dbReference type="InParanoid" id="L2GYT9"/>
<dbReference type="InterPro" id="IPR050115">
    <property type="entry name" value="Proteasome_alpha"/>
</dbReference>
<sequence>MNDEDVKTNTFNEEGRILQVEYAIKNVSNAGTTLGLTCTDGVVLLGITTSNKSHVVSRKEKIYRITNTVYCTISGIFSDGLQIISMARVIAQDYLYKNGVEMPLGYLVEGIAKRMQYFTQGGGMRPFGVSFLFAQVKDECLLYSTDPAGSCNRWKAKAFGQKEDSINNALQNNADKEFTLNEGVRECFKVVMQKQEITEANVANYEVIFITKDRSYFLKDEDLKGIIREVKGDVE</sequence>
<dbReference type="SUPFAM" id="SSF56235">
    <property type="entry name" value="N-terminal nucleophile aminohydrolases (Ntn hydrolases)"/>
    <property type="match status" value="1"/>
</dbReference>